<accession>A0A4U8Q1X6</accession>
<dbReference type="RefSeq" id="WP_044295681.1">
    <property type="nucleotide sequence ID" value="NZ_JTGN01000006.1"/>
</dbReference>
<feature type="domain" description="Sensor histidine kinase NatK-like C-terminal" evidence="2">
    <location>
        <begin position="531"/>
        <end position="633"/>
    </location>
</feature>
<keyword evidence="1" id="KW-1133">Transmembrane helix</keyword>
<dbReference type="EMBL" id="QGQD01000104">
    <property type="protein sequence ID" value="TLC98153.1"/>
    <property type="molecule type" value="Genomic_DNA"/>
</dbReference>
<name>A0A4U8Q1X6_9FIRM</name>
<dbReference type="GO" id="GO:0016301">
    <property type="term" value="F:kinase activity"/>
    <property type="evidence" value="ECO:0007669"/>
    <property type="project" value="UniProtKB-KW"/>
</dbReference>
<keyword evidence="1" id="KW-0472">Membrane</keyword>
<feature type="transmembrane region" description="Helical" evidence="1">
    <location>
        <begin position="360"/>
        <end position="379"/>
    </location>
</feature>
<sequence length="640" mass="72295">MQISPRQKDSYPLLLAVILIAGILLFSINAIYNNKYALETPQGQNGVLDLRNTGKDFVYLISGWEFYQYQLLSPDEFHSRKPICSDYVSIGQHGGFELGDKGKSPHGSATYRITILTDTASPRMLELPEIYSSCRIWINGALVSSFGTVEPDNFQRGIANTLITIPASDKIEIVIQATDLDSLYSGLTYPPAFGNPSIVTKLFILRPLIYTMAFTVTLLIGCFYLLTQLKSKQVKNAVLFFLLCIFYAGYISYPLIHTLGLDSTFWYRLESFSLYAMLFILILQQGNICRIPGKYRYPMSAASLLICVIVLMMPLYWTDSINAMLLYSKLLMYYKWIAAGYLVLSTMTAILDKTRYSRRLLAGFGLMGSALAIDRIFPLYEPIVAGWPLEIAGFIVVLLLFSILFSETISVYRNMLILKEQERYDKRQLEVQQEQYQRLISSIESAAKNRHDLRHHILTIRSLAESHEQESLLRYLDQFENHFKSASNIILCQNHAVNSILVHYLILAKQDEIPTKTAINLPDDLGGISEINLCIILGNSLENALEASKHMAKGEARIQICIQPIGFMLSITIDNNCDTLALADSKGGFLSDKRDRKESGLGIFSIRAAVEQYNGIIKFETLQNEFRTSILLPMNHEHSG</sequence>
<protein>
    <submittedName>
        <fullName evidence="3">Sensory histidine kinase DcuS</fullName>
    </submittedName>
</protein>
<feature type="transmembrane region" description="Helical" evidence="1">
    <location>
        <begin position="208"/>
        <end position="226"/>
    </location>
</feature>
<dbReference type="SUPFAM" id="SSF55874">
    <property type="entry name" value="ATPase domain of HSP90 chaperone/DNA topoisomerase II/histidine kinase"/>
    <property type="match status" value="1"/>
</dbReference>
<feature type="transmembrane region" description="Helical" evidence="1">
    <location>
        <begin position="295"/>
        <end position="317"/>
    </location>
</feature>
<dbReference type="InterPro" id="IPR036890">
    <property type="entry name" value="HATPase_C_sf"/>
</dbReference>
<keyword evidence="3" id="KW-0418">Kinase</keyword>
<keyword evidence="1" id="KW-0812">Transmembrane</keyword>
<organism evidence="3 4">
    <name type="scientific">Robinsoniella peoriensis</name>
    <dbReference type="NCBI Taxonomy" id="180332"/>
    <lineage>
        <taxon>Bacteria</taxon>
        <taxon>Bacillati</taxon>
        <taxon>Bacillota</taxon>
        <taxon>Clostridia</taxon>
        <taxon>Lachnospirales</taxon>
        <taxon>Lachnospiraceae</taxon>
        <taxon>Robinsoniella</taxon>
    </lineage>
</organism>
<evidence type="ECO:0000259" key="2">
    <source>
        <dbReference type="Pfam" id="PF14501"/>
    </source>
</evidence>
<feature type="transmembrane region" description="Helical" evidence="1">
    <location>
        <begin position="238"/>
        <end position="259"/>
    </location>
</feature>
<gene>
    <name evidence="3" type="ORF">DSM106044_05059</name>
</gene>
<dbReference type="CDD" id="cd16935">
    <property type="entry name" value="HATPase_AgrC-ComD-like"/>
    <property type="match status" value="1"/>
</dbReference>
<dbReference type="Gene3D" id="3.30.565.10">
    <property type="entry name" value="Histidine kinase-like ATPase, C-terminal domain"/>
    <property type="match status" value="1"/>
</dbReference>
<dbReference type="InterPro" id="IPR032834">
    <property type="entry name" value="NatK-like_C"/>
</dbReference>
<proteinExistence type="predicted"/>
<evidence type="ECO:0000313" key="3">
    <source>
        <dbReference type="EMBL" id="TLC98153.1"/>
    </source>
</evidence>
<reference evidence="3 4" key="1">
    <citation type="journal article" date="2019" name="Anaerobe">
        <title>Detection of Robinsoniella peoriensis in multiple bone samples of a trauma patient.</title>
        <authorList>
            <person name="Schrottner P."/>
            <person name="Hartwich K."/>
            <person name="Bunk B."/>
            <person name="Schober I."/>
            <person name="Helbig S."/>
            <person name="Rudolph W.W."/>
            <person name="Gunzer F."/>
        </authorList>
    </citation>
    <scope>NUCLEOTIDE SEQUENCE [LARGE SCALE GENOMIC DNA]</scope>
    <source>
        <strain evidence="3 4">DSM 106044</strain>
    </source>
</reference>
<feature type="transmembrane region" description="Helical" evidence="1">
    <location>
        <begin position="333"/>
        <end position="351"/>
    </location>
</feature>
<feature type="transmembrane region" description="Helical" evidence="1">
    <location>
        <begin position="12"/>
        <end position="32"/>
    </location>
</feature>
<dbReference type="Pfam" id="PF14501">
    <property type="entry name" value="HATPase_c_5"/>
    <property type="match status" value="1"/>
</dbReference>
<feature type="transmembrane region" description="Helical" evidence="1">
    <location>
        <begin position="265"/>
        <end position="283"/>
    </location>
</feature>
<dbReference type="AlphaFoldDB" id="A0A4U8Q1X6"/>
<keyword evidence="3" id="KW-0808">Transferase</keyword>
<dbReference type="STRING" id="180332.GCA_000797495_03400"/>
<evidence type="ECO:0000313" key="4">
    <source>
        <dbReference type="Proteomes" id="UP000306509"/>
    </source>
</evidence>
<dbReference type="PANTHER" id="PTHR40448">
    <property type="entry name" value="TWO-COMPONENT SENSOR HISTIDINE KINASE"/>
    <property type="match status" value="1"/>
</dbReference>
<dbReference type="GO" id="GO:0042802">
    <property type="term" value="F:identical protein binding"/>
    <property type="evidence" value="ECO:0007669"/>
    <property type="project" value="TreeGrafter"/>
</dbReference>
<evidence type="ECO:0000256" key="1">
    <source>
        <dbReference type="SAM" id="Phobius"/>
    </source>
</evidence>
<comment type="caution">
    <text evidence="3">The sequence shown here is derived from an EMBL/GenBank/DDBJ whole genome shotgun (WGS) entry which is preliminary data.</text>
</comment>
<keyword evidence="4" id="KW-1185">Reference proteome</keyword>
<feature type="transmembrane region" description="Helical" evidence="1">
    <location>
        <begin position="391"/>
        <end position="412"/>
    </location>
</feature>
<dbReference type="Proteomes" id="UP000306509">
    <property type="component" value="Unassembled WGS sequence"/>
</dbReference>
<dbReference type="PANTHER" id="PTHR40448:SF1">
    <property type="entry name" value="TWO-COMPONENT SENSOR HISTIDINE KINASE"/>
    <property type="match status" value="1"/>
</dbReference>